<sequence>MRTTGSKIIVDSLLSLGVDTVFGYPGGAIMPLYDALYDAPLRHILPVHEQGAAHAADGYARATGRVGVCIATSGPGATNLVTGLATAFMDSSPVVAITGQVATSLLGRDAFQEIDITGITMPVTKHNFLVRDINMLAETIQQAFAIAVSGRPGPVLVDVPRDILLGSTDYCPEIAAAPWPAPAPASPPAEQVQAAGRILAAARQPVLIIGGGVKAAQAEQQVLQLADCCGMPVVSTLMGLGVIPSGHPRLLGLTGMHGHKTANLAVTHADVIVAVGTRFSDRVTGDPKQYATGKTVIHFDIDMAEFDKNITADITIAGDLRQALTQLAACLTINKRQLVAWQQQIYTWQQQFPQLDDCQGLTPPWIMRHMSETTAKLAVAWVTDVGQNQMWAAQHLKIDGARNWVTSGGLGTMGFGLPAAMGAQAGCPDKKVVLIAGDGAFKMTGMELYTVVNQQLPLTCVLLNNRSLGMVRQWQQLFFDKRYSSTLLPEFDFAGFVRACGAVALAASTREQFRAAFKQALASAVPTVILVDIETDLIVKPMVYPGQPIDRFID</sequence>
<reference evidence="16 17" key="1">
    <citation type="submission" date="2019-02" db="EMBL/GenBank/DDBJ databases">
        <title>Closed genome of Sporomusa termitida DSM 4440.</title>
        <authorList>
            <person name="Poehlein A."/>
            <person name="Daniel R."/>
        </authorList>
    </citation>
    <scope>NUCLEOTIDE SEQUENCE [LARGE SCALE GENOMIC DNA]</scope>
    <source>
        <strain evidence="16 17">DSM 4440</strain>
    </source>
</reference>
<dbReference type="Pfam" id="PF00205">
    <property type="entry name" value="TPP_enzyme_M"/>
    <property type="match status" value="1"/>
</dbReference>
<evidence type="ECO:0000256" key="3">
    <source>
        <dbReference type="ARBA" id="ARBA00007812"/>
    </source>
</evidence>
<comment type="cofactor">
    <cofactor evidence="12">
        <name>Mg(2+)</name>
        <dbReference type="ChEBI" id="CHEBI:18420"/>
    </cofactor>
    <text evidence="12">Binds 1 Mg(2+) ion per subunit.</text>
</comment>
<dbReference type="UniPathway" id="UPA00049">
    <property type="reaction ID" value="UER00059"/>
</dbReference>
<dbReference type="PANTHER" id="PTHR18968:SF142">
    <property type="entry name" value="ACETOLACTATE SYNTHASE"/>
    <property type="match status" value="1"/>
</dbReference>
<dbReference type="InterPro" id="IPR012001">
    <property type="entry name" value="Thiamin_PyroP_enz_TPP-bd_dom"/>
</dbReference>
<dbReference type="InterPro" id="IPR012846">
    <property type="entry name" value="Acetolactate_synth_lsu"/>
</dbReference>
<dbReference type="CDD" id="cd07035">
    <property type="entry name" value="TPP_PYR_POX_like"/>
    <property type="match status" value="1"/>
</dbReference>
<dbReference type="GO" id="GO:0000287">
    <property type="term" value="F:magnesium ion binding"/>
    <property type="evidence" value="ECO:0007669"/>
    <property type="project" value="UniProtKB-UniRule"/>
</dbReference>
<evidence type="ECO:0000256" key="2">
    <source>
        <dbReference type="ARBA" id="ARBA00005025"/>
    </source>
</evidence>
<keyword evidence="9 12" id="KW-0786">Thiamine pyrophosphate</keyword>
<evidence type="ECO:0000313" key="16">
    <source>
        <dbReference type="EMBL" id="QDR80019.1"/>
    </source>
</evidence>
<dbReference type="GO" id="GO:0009097">
    <property type="term" value="P:isoleucine biosynthetic process"/>
    <property type="evidence" value="ECO:0007669"/>
    <property type="project" value="UniProtKB-UniPathway"/>
</dbReference>
<dbReference type="GO" id="GO:0005948">
    <property type="term" value="C:acetolactate synthase complex"/>
    <property type="evidence" value="ECO:0007669"/>
    <property type="project" value="TreeGrafter"/>
</dbReference>
<evidence type="ECO:0000256" key="12">
    <source>
        <dbReference type="RuleBase" id="RU003591"/>
    </source>
</evidence>
<accession>A0A517DRN9</accession>
<dbReference type="InterPro" id="IPR029035">
    <property type="entry name" value="DHS-like_NAD/FAD-binding_dom"/>
</dbReference>
<evidence type="ECO:0000259" key="14">
    <source>
        <dbReference type="Pfam" id="PF02775"/>
    </source>
</evidence>
<evidence type="ECO:0000256" key="4">
    <source>
        <dbReference type="ARBA" id="ARBA00013145"/>
    </source>
</evidence>
<evidence type="ECO:0000256" key="6">
    <source>
        <dbReference type="ARBA" id="ARBA00022679"/>
    </source>
</evidence>
<dbReference type="GO" id="GO:0003984">
    <property type="term" value="F:acetolactate synthase activity"/>
    <property type="evidence" value="ECO:0007669"/>
    <property type="project" value="UniProtKB-EC"/>
</dbReference>
<dbReference type="InterPro" id="IPR039368">
    <property type="entry name" value="AHAS_TPP"/>
</dbReference>
<dbReference type="InterPro" id="IPR029061">
    <property type="entry name" value="THDP-binding"/>
</dbReference>
<evidence type="ECO:0000256" key="1">
    <source>
        <dbReference type="ARBA" id="ARBA00004974"/>
    </source>
</evidence>
<dbReference type="RefSeq" id="WP_144349591.1">
    <property type="nucleotide sequence ID" value="NZ_CP036259.1"/>
</dbReference>
<dbReference type="NCBIfam" id="TIGR00118">
    <property type="entry name" value="acolac_lg"/>
    <property type="match status" value="1"/>
</dbReference>
<keyword evidence="8 12" id="KW-0460">Magnesium</keyword>
<dbReference type="GO" id="GO:0009099">
    <property type="term" value="P:L-valine biosynthetic process"/>
    <property type="evidence" value="ECO:0007669"/>
    <property type="project" value="UniProtKB-UniPathway"/>
</dbReference>
<feature type="domain" description="Thiamine pyrophosphate enzyme TPP-binding" evidence="14">
    <location>
        <begin position="384"/>
        <end position="529"/>
    </location>
</feature>
<proteinExistence type="inferred from homology"/>
<dbReference type="PROSITE" id="PS00187">
    <property type="entry name" value="TPP_ENZYMES"/>
    <property type="match status" value="1"/>
</dbReference>
<name>A0A517DRN9_9FIRM</name>
<dbReference type="FunFam" id="3.40.50.970:FF:000007">
    <property type="entry name" value="Acetolactate synthase"/>
    <property type="match status" value="1"/>
</dbReference>
<dbReference type="UniPathway" id="UPA00047">
    <property type="reaction ID" value="UER00055"/>
</dbReference>
<feature type="domain" description="Thiamine pyrophosphate enzyme central" evidence="13">
    <location>
        <begin position="193"/>
        <end position="327"/>
    </location>
</feature>
<comment type="pathway">
    <text evidence="1 12">Amino-acid biosynthesis; L-isoleucine biosynthesis; L-isoleucine from 2-oxobutanoate: step 1/4.</text>
</comment>
<dbReference type="AlphaFoldDB" id="A0A517DRN9"/>
<evidence type="ECO:0000256" key="8">
    <source>
        <dbReference type="ARBA" id="ARBA00022842"/>
    </source>
</evidence>
<evidence type="ECO:0000259" key="13">
    <source>
        <dbReference type="Pfam" id="PF00205"/>
    </source>
</evidence>
<comment type="catalytic activity">
    <reaction evidence="11 12">
        <text>2 pyruvate + H(+) = (2S)-2-acetolactate + CO2</text>
        <dbReference type="Rhea" id="RHEA:25249"/>
        <dbReference type="ChEBI" id="CHEBI:15361"/>
        <dbReference type="ChEBI" id="CHEBI:15378"/>
        <dbReference type="ChEBI" id="CHEBI:16526"/>
        <dbReference type="ChEBI" id="CHEBI:58476"/>
        <dbReference type="EC" id="2.2.1.6"/>
    </reaction>
</comment>
<dbReference type="SUPFAM" id="SSF52467">
    <property type="entry name" value="DHS-like NAD/FAD-binding domain"/>
    <property type="match status" value="1"/>
</dbReference>
<dbReference type="GO" id="GO:0050660">
    <property type="term" value="F:flavin adenine dinucleotide binding"/>
    <property type="evidence" value="ECO:0007669"/>
    <property type="project" value="InterPro"/>
</dbReference>
<evidence type="ECO:0000313" key="17">
    <source>
        <dbReference type="Proteomes" id="UP000320776"/>
    </source>
</evidence>
<dbReference type="EC" id="2.2.1.6" evidence="4 12"/>
<dbReference type="Pfam" id="PF02775">
    <property type="entry name" value="TPP_enzyme_C"/>
    <property type="match status" value="1"/>
</dbReference>
<evidence type="ECO:0000256" key="5">
    <source>
        <dbReference type="ARBA" id="ARBA00022605"/>
    </source>
</evidence>
<evidence type="ECO:0000256" key="11">
    <source>
        <dbReference type="ARBA" id="ARBA00048670"/>
    </source>
</evidence>
<dbReference type="Gene3D" id="3.40.50.1220">
    <property type="entry name" value="TPP-binding domain"/>
    <property type="match status" value="1"/>
</dbReference>
<keyword evidence="5 12" id="KW-0028">Amino-acid biosynthesis</keyword>
<keyword evidence="10 12" id="KW-0100">Branched-chain amino acid biosynthesis</keyword>
<dbReference type="SUPFAM" id="SSF52518">
    <property type="entry name" value="Thiamin diphosphate-binding fold (THDP-binding)"/>
    <property type="match status" value="2"/>
</dbReference>
<comment type="similarity">
    <text evidence="3 12">Belongs to the TPP enzyme family.</text>
</comment>
<keyword evidence="17" id="KW-1185">Reference proteome</keyword>
<dbReference type="Gene3D" id="3.40.50.970">
    <property type="match status" value="2"/>
</dbReference>
<feature type="domain" description="Thiamine pyrophosphate enzyme N-terminal TPP-binding" evidence="15">
    <location>
        <begin position="4"/>
        <end position="117"/>
    </location>
</feature>
<dbReference type="InterPro" id="IPR000399">
    <property type="entry name" value="TPP-bd_CS"/>
</dbReference>
<evidence type="ECO:0000256" key="9">
    <source>
        <dbReference type="ARBA" id="ARBA00023052"/>
    </source>
</evidence>
<dbReference type="Proteomes" id="UP000320776">
    <property type="component" value="Chromosome"/>
</dbReference>
<dbReference type="PANTHER" id="PTHR18968">
    <property type="entry name" value="THIAMINE PYROPHOSPHATE ENZYMES"/>
    <property type="match status" value="1"/>
</dbReference>
<gene>
    <name evidence="16" type="primary">ilvG</name>
    <name evidence="16" type="ORF">SPTER_13280</name>
</gene>
<dbReference type="InterPro" id="IPR045229">
    <property type="entry name" value="TPP_enz"/>
</dbReference>
<dbReference type="InterPro" id="IPR012000">
    <property type="entry name" value="Thiamin_PyroP_enz_cen_dom"/>
</dbReference>
<evidence type="ECO:0000256" key="7">
    <source>
        <dbReference type="ARBA" id="ARBA00022723"/>
    </source>
</evidence>
<dbReference type="CDD" id="cd02015">
    <property type="entry name" value="TPP_AHAS"/>
    <property type="match status" value="1"/>
</dbReference>
<evidence type="ECO:0000259" key="15">
    <source>
        <dbReference type="Pfam" id="PF02776"/>
    </source>
</evidence>
<dbReference type="Pfam" id="PF02776">
    <property type="entry name" value="TPP_enzyme_N"/>
    <property type="match status" value="1"/>
</dbReference>
<dbReference type="GO" id="GO:0030976">
    <property type="term" value="F:thiamine pyrophosphate binding"/>
    <property type="evidence" value="ECO:0007669"/>
    <property type="project" value="UniProtKB-UniRule"/>
</dbReference>
<dbReference type="OrthoDB" id="4494979at2"/>
<dbReference type="EMBL" id="CP036259">
    <property type="protein sequence ID" value="QDR80019.1"/>
    <property type="molecule type" value="Genomic_DNA"/>
</dbReference>
<comment type="cofactor">
    <cofactor evidence="12">
        <name>thiamine diphosphate</name>
        <dbReference type="ChEBI" id="CHEBI:58937"/>
    </cofactor>
    <text evidence="12">Binds 1 thiamine pyrophosphate per subunit.</text>
</comment>
<keyword evidence="7 12" id="KW-0479">Metal-binding</keyword>
<dbReference type="InterPro" id="IPR011766">
    <property type="entry name" value="TPP_enzyme_TPP-bd"/>
</dbReference>
<comment type="pathway">
    <text evidence="2 12">Amino-acid biosynthesis; L-valine biosynthesis; L-valine from pyruvate: step 1/4.</text>
</comment>
<dbReference type="KEGG" id="sted:SPTER_13280"/>
<dbReference type="FunFam" id="3.40.50.1220:FF:000008">
    <property type="entry name" value="Acetolactate synthase"/>
    <property type="match status" value="1"/>
</dbReference>
<organism evidence="16 17">
    <name type="scientific">Sporomusa termitida</name>
    <dbReference type="NCBI Taxonomy" id="2377"/>
    <lineage>
        <taxon>Bacteria</taxon>
        <taxon>Bacillati</taxon>
        <taxon>Bacillota</taxon>
        <taxon>Negativicutes</taxon>
        <taxon>Selenomonadales</taxon>
        <taxon>Sporomusaceae</taxon>
        <taxon>Sporomusa</taxon>
    </lineage>
</organism>
<protein>
    <recommendedName>
        <fullName evidence="4 12">Acetolactate synthase</fullName>
        <ecNumber evidence="4 12">2.2.1.6</ecNumber>
    </recommendedName>
</protein>
<evidence type="ECO:0000256" key="10">
    <source>
        <dbReference type="ARBA" id="ARBA00023304"/>
    </source>
</evidence>
<keyword evidence="6 12" id="KW-0808">Transferase</keyword>